<dbReference type="EMBL" id="JBHUEJ010000015">
    <property type="protein sequence ID" value="MFD1710296.1"/>
    <property type="molecule type" value="Genomic_DNA"/>
</dbReference>
<accession>A0ABW4KSG2</accession>
<dbReference type="InterPro" id="IPR042100">
    <property type="entry name" value="Bug_dom1"/>
</dbReference>
<dbReference type="PANTHER" id="PTHR42928">
    <property type="entry name" value="TRICARBOXYLATE-BINDING PROTEIN"/>
    <property type="match status" value="1"/>
</dbReference>
<organism evidence="3 4">
    <name type="scientific">Ottowia flava</name>
    <dbReference type="NCBI Taxonomy" id="2675430"/>
    <lineage>
        <taxon>Bacteria</taxon>
        <taxon>Pseudomonadati</taxon>
        <taxon>Pseudomonadota</taxon>
        <taxon>Betaproteobacteria</taxon>
        <taxon>Burkholderiales</taxon>
        <taxon>Comamonadaceae</taxon>
        <taxon>Ottowia</taxon>
    </lineage>
</organism>
<dbReference type="PANTHER" id="PTHR42928:SF5">
    <property type="entry name" value="BLR1237 PROTEIN"/>
    <property type="match status" value="1"/>
</dbReference>
<evidence type="ECO:0000256" key="2">
    <source>
        <dbReference type="SAM" id="SignalP"/>
    </source>
</evidence>
<dbReference type="CDD" id="cd07012">
    <property type="entry name" value="PBP2_Bug_TTT"/>
    <property type="match status" value="1"/>
</dbReference>
<name>A0ABW4KSG2_9BURK</name>
<protein>
    <submittedName>
        <fullName evidence="3">Bug family tripartite tricarboxylate transporter substrate binding protein</fullName>
    </submittedName>
</protein>
<evidence type="ECO:0000313" key="4">
    <source>
        <dbReference type="Proteomes" id="UP001597304"/>
    </source>
</evidence>
<dbReference type="Proteomes" id="UP001597304">
    <property type="component" value="Unassembled WGS sequence"/>
</dbReference>
<dbReference type="RefSeq" id="WP_147912048.1">
    <property type="nucleotide sequence ID" value="NZ_JBHUEJ010000015.1"/>
</dbReference>
<dbReference type="PIRSF" id="PIRSF017082">
    <property type="entry name" value="YflP"/>
    <property type="match status" value="1"/>
</dbReference>
<sequence length="326" mass="33811">MSFPHLSRRTRLLGACALALLAPAAFAQGAYPAKPITIIVGYPAGGSTDLTGRHVGDALGKQLGVPVVIENVGGAGGAIGAQKAANAAPDGYTLFVGANNEVAINKLVTKNVKYDLKDFTPIGLVASQPMVLVASNASGVKNIDEFIAKVKAAPGKYSYGSSGVGTALHLAGEMVKERAGLFMTHIPYRGVAPLTNDLVGGNLEFGVFVLSSGLPHIKAGKVVALGTTEAKRSPLTADIPALGEHKQLKGMDIGSWFVLMGPAKLPDAVTAKLKTALTEVLKSPDFRKKMEATGSTVAAPDVAIGPFLQSEIAKYQKIVQFAKIEQ</sequence>
<feature type="signal peptide" evidence="2">
    <location>
        <begin position="1"/>
        <end position="27"/>
    </location>
</feature>
<dbReference type="InterPro" id="IPR005064">
    <property type="entry name" value="BUG"/>
</dbReference>
<proteinExistence type="inferred from homology"/>
<reference evidence="4" key="1">
    <citation type="journal article" date="2019" name="Int. J. Syst. Evol. Microbiol.">
        <title>The Global Catalogue of Microorganisms (GCM) 10K type strain sequencing project: providing services to taxonomists for standard genome sequencing and annotation.</title>
        <authorList>
            <consortium name="The Broad Institute Genomics Platform"/>
            <consortium name="The Broad Institute Genome Sequencing Center for Infectious Disease"/>
            <person name="Wu L."/>
            <person name="Ma J."/>
        </authorList>
    </citation>
    <scope>NUCLEOTIDE SEQUENCE [LARGE SCALE GENOMIC DNA]</scope>
    <source>
        <strain evidence="4">LMG 29247</strain>
    </source>
</reference>
<gene>
    <name evidence="3" type="ORF">ACFSF0_06745</name>
</gene>
<keyword evidence="4" id="KW-1185">Reference proteome</keyword>
<keyword evidence="2" id="KW-0732">Signal</keyword>
<dbReference type="Gene3D" id="3.40.190.10">
    <property type="entry name" value="Periplasmic binding protein-like II"/>
    <property type="match status" value="1"/>
</dbReference>
<evidence type="ECO:0000256" key="1">
    <source>
        <dbReference type="ARBA" id="ARBA00006987"/>
    </source>
</evidence>
<comment type="similarity">
    <text evidence="1">Belongs to the UPF0065 (bug) family.</text>
</comment>
<feature type="chain" id="PRO_5046204496" evidence="2">
    <location>
        <begin position="28"/>
        <end position="326"/>
    </location>
</feature>
<evidence type="ECO:0000313" key="3">
    <source>
        <dbReference type="EMBL" id="MFD1710296.1"/>
    </source>
</evidence>
<comment type="caution">
    <text evidence="3">The sequence shown here is derived from an EMBL/GenBank/DDBJ whole genome shotgun (WGS) entry which is preliminary data.</text>
</comment>
<dbReference type="Gene3D" id="3.40.190.150">
    <property type="entry name" value="Bordetella uptake gene, domain 1"/>
    <property type="match status" value="1"/>
</dbReference>
<dbReference type="Pfam" id="PF03401">
    <property type="entry name" value="TctC"/>
    <property type="match status" value="1"/>
</dbReference>
<dbReference type="SUPFAM" id="SSF53850">
    <property type="entry name" value="Periplasmic binding protein-like II"/>
    <property type="match status" value="1"/>
</dbReference>